<proteinExistence type="predicted"/>
<dbReference type="InterPro" id="IPR012938">
    <property type="entry name" value="Glc/Sorbosone_DH"/>
</dbReference>
<dbReference type="Pfam" id="PF18962">
    <property type="entry name" value="Por_Secre_tail"/>
    <property type="match status" value="1"/>
</dbReference>
<evidence type="ECO:0000256" key="1">
    <source>
        <dbReference type="SAM" id="Phobius"/>
    </source>
</evidence>
<protein>
    <submittedName>
        <fullName evidence="4">Uncharacterized protein</fullName>
    </submittedName>
</protein>
<dbReference type="Pfam" id="PF14200">
    <property type="entry name" value="RicinB_lectin_2"/>
    <property type="match status" value="1"/>
</dbReference>
<sequence>MKKNFSNLRELACLIQSSTHLHWFNFYIVTLIAMGLLIAHPTRAQTFPPNFAGIQLATGLDPVGMDIAPNGRIFLTEKSGNIRIVSNGTLLPTPFLTIPNVDNYNERGVQGIVLDPDFSTNNFVYVYYTYKAPGGSVSNNRVSRFTANGDIALSGSERVLLDIDPLSSAGNHNGGSLAFKDGKLLISVGENANGDNAQSFTTLKGKILRLNPDGSIPTDNPFYNSTVGNNRAIWALGLRNPFRIVVQPGTGTVFVNDVGQSAYEEINQVVAGKNYGWPGIEGNRTNQTPPTNYQDPVYAYNHDSGCSITAGEFYNPSTAQFPSSYMGKYFFADYCGGWIKTMDPATKSITSFSTGLNRPLVIKVGLDGSLYFIARGGIGGGSDADNTSSNGGVLWKVTYTGNGMPVVAVQPVNKTVSVGESVTFSVSASGTPTPTYQWQRNGVAISGATAASYVLPSVTLNDNGAVFKVVVSNSAGSVTSGEATLTVLTNQKPTATIITPTAGKTYSGGDVIDFSGRGVDPEDGNLPASALSWRVDLYHYDIPTHFHPVLESTSGISSGSFTIPVSGETSPHVLYRIYLTVTDSKGATTTSTVDVNPIQSVITLVSQPAGLTVKFDGTVVTTPFTFTGVSGISRSLDVVDQTKNGSNYTFYSWSDGGAAAHTLNTPSTAATITATYIRSADVVSGVTNGVSYTYVEGEYASLPAFSTLTPVKTGTTTDFTLAPRNREDNFAFLFKGYVDLPTDGKYTFYTQSDDGSRLSIGGAVVVDNDGLHGFLEKSGSIYLKAGKHAIDVTFFERDGDQILNVLYEGPGIGKKTIPSSVLFYAPVGTPGSGGLADGIYELEPQHAIGKRLLVSGAGTADGTEVQIGTANGSVSQGWKLTDVGGGFYDLSPQYILSKRLDVNNAGRENGTKVQIWTSNTTQAQRWKVIDKGNNIYEFAPECALDKRLDVSGVSTSDGTKLITWTSTGGANQRWKLISRSSARLAEERIPGDKPVGTGLANYPNPFDQTTTVTFPISSSARQSLIQIYTLQGELVRSIDVSTNQEGRYELSRDRLGDGIYIYRLLGDGILKASQRLIISN</sequence>
<dbReference type="InterPro" id="IPR003599">
    <property type="entry name" value="Ig_sub"/>
</dbReference>
<keyword evidence="1" id="KW-0812">Transmembrane</keyword>
<feature type="domain" description="Ig-like" evidence="2">
    <location>
        <begin position="405"/>
        <end position="486"/>
    </location>
</feature>
<dbReference type="SMART" id="SM00758">
    <property type="entry name" value="PA14"/>
    <property type="match status" value="1"/>
</dbReference>
<dbReference type="SUPFAM" id="SSF56988">
    <property type="entry name" value="Anthrax protective antigen"/>
    <property type="match status" value="1"/>
</dbReference>
<keyword evidence="1" id="KW-1133">Transmembrane helix</keyword>
<dbReference type="KEGG" id="spir:CWM47_35280"/>
<dbReference type="InterPro" id="IPR000772">
    <property type="entry name" value="Ricin_B_lectin"/>
</dbReference>
<name>A0A2K8Z9V9_9BACT</name>
<dbReference type="InterPro" id="IPR036179">
    <property type="entry name" value="Ig-like_dom_sf"/>
</dbReference>
<dbReference type="PROSITE" id="PS50231">
    <property type="entry name" value="RICIN_B_LECTIN"/>
    <property type="match status" value="1"/>
</dbReference>
<dbReference type="Pfam" id="PF07691">
    <property type="entry name" value="PA14"/>
    <property type="match status" value="1"/>
</dbReference>
<dbReference type="InterPro" id="IPR007110">
    <property type="entry name" value="Ig-like_dom"/>
</dbReference>
<dbReference type="Pfam" id="PF07995">
    <property type="entry name" value="GSDH"/>
    <property type="match status" value="1"/>
</dbReference>
<dbReference type="InterPro" id="IPR011041">
    <property type="entry name" value="Quinoprot_gluc/sorb_DH_b-prop"/>
</dbReference>
<dbReference type="Pfam" id="PF13927">
    <property type="entry name" value="Ig_3"/>
    <property type="match status" value="1"/>
</dbReference>
<dbReference type="Gene3D" id="2.80.10.50">
    <property type="match status" value="3"/>
</dbReference>
<dbReference type="InterPro" id="IPR026444">
    <property type="entry name" value="Secre_tail"/>
</dbReference>
<feature type="domain" description="PA14" evidence="3">
    <location>
        <begin position="685"/>
        <end position="821"/>
    </location>
</feature>
<keyword evidence="1" id="KW-0472">Membrane</keyword>
<dbReference type="SMART" id="SM00458">
    <property type="entry name" value="RICIN"/>
    <property type="match status" value="1"/>
</dbReference>
<dbReference type="CDD" id="cd00161">
    <property type="entry name" value="beta-trefoil_Ricin-like"/>
    <property type="match status" value="1"/>
</dbReference>
<dbReference type="SUPFAM" id="SSF50952">
    <property type="entry name" value="Soluble quinoprotein glucose dehydrogenase"/>
    <property type="match status" value="1"/>
</dbReference>
<dbReference type="SMART" id="SM00409">
    <property type="entry name" value="IG"/>
    <property type="match status" value="1"/>
</dbReference>
<dbReference type="OrthoDB" id="9770043at2"/>
<dbReference type="InterPro" id="IPR011042">
    <property type="entry name" value="6-blade_b-propeller_TolB-like"/>
</dbReference>
<dbReference type="InterPro" id="IPR011658">
    <property type="entry name" value="PA14_dom"/>
</dbReference>
<evidence type="ECO:0000313" key="4">
    <source>
        <dbReference type="EMBL" id="AUD06651.1"/>
    </source>
</evidence>
<dbReference type="NCBIfam" id="TIGR04183">
    <property type="entry name" value="Por_Secre_tail"/>
    <property type="match status" value="1"/>
</dbReference>
<dbReference type="PANTHER" id="PTHR19328:SF75">
    <property type="entry name" value="ALDOSE SUGAR DEHYDROGENASE YLII"/>
    <property type="match status" value="1"/>
</dbReference>
<reference evidence="4 5" key="1">
    <citation type="submission" date="2017-11" db="EMBL/GenBank/DDBJ databases">
        <title>Taxonomic description and genome sequences of Spirosoma HA7 sp. nov., isolated from pollen microhabitat of Corylus avellana.</title>
        <authorList>
            <person name="Ambika Manirajan B."/>
            <person name="Suarez C."/>
            <person name="Ratering S."/>
            <person name="Geissler-Plaum R."/>
            <person name="Cardinale M."/>
            <person name="Sylvia S."/>
        </authorList>
    </citation>
    <scope>NUCLEOTIDE SEQUENCE [LARGE SCALE GENOMIC DNA]</scope>
    <source>
        <strain evidence="4 5">HA7</strain>
    </source>
</reference>
<accession>A0A2K8Z9V9</accession>
<evidence type="ECO:0000313" key="5">
    <source>
        <dbReference type="Proteomes" id="UP000232883"/>
    </source>
</evidence>
<dbReference type="AlphaFoldDB" id="A0A2K8Z9V9"/>
<dbReference type="InterPro" id="IPR013783">
    <property type="entry name" value="Ig-like_fold"/>
</dbReference>
<dbReference type="PROSITE" id="PS51820">
    <property type="entry name" value="PA14"/>
    <property type="match status" value="1"/>
</dbReference>
<dbReference type="SUPFAM" id="SSF50370">
    <property type="entry name" value="Ricin B-like lectins"/>
    <property type="match status" value="1"/>
</dbReference>
<dbReference type="Gene3D" id="2.120.10.30">
    <property type="entry name" value="TolB, C-terminal domain"/>
    <property type="match status" value="1"/>
</dbReference>
<dbReference type="PANTHER" id="PTHR19328">
    <property type="entry name" value="HEDGEHOG-INTERACTING PROTEIN"/>
    <property type="match status" value="1"/>
</dbReference>
<gene>
    <name evidence="4" type="ORF">CWM47_35280</name>
</gene>
<evidence type="ECO:0000259" key="3">
    <source>
        <dbReference type="PROSITE" id="PS51820"/>
    </source>
</evidence>
<evidence type="ECO:0000259" key="2">
    <source>
        <dbReference type="PROSITE" id="PS50835"/>
    </source>
</evidence>
<keyword evidence="5" id="KW-1185">Reference proteome</keyword>
<dbReference type="Proteomes" id="UP000232883">
    <property type="component" value="Chromosome"/>
</dbReference>
<dbReference type="SUPFAM" id="SSF48726">
    <property type="entry name" value="Immunoglobulin"/>
    <property type="match status" value="1"/>
</dbReference>
<dbReference type="InterPro" id="IPR035992">
    <property type="entry name" value="Ricin_B-like_lectins"/>
</dbReference>
<dbReference type="EMBL" id="CP025096">
    <property type="protein sequence ID" value="AUD06651.1"/>
    <property type="molecule type" value="Genomic_DNA"/>
</dbReference>
<dbReference type="Gene3D" id="3.90.182.10">
    <property type="entry name" value="Toxin - Anthrax Protective Antigen,domain 1"/>
    <property type="match status" value="1"/>
</dbReference>
<dbReference type="PROSITE" id="PS50835">
    <property type="entry name" value="IG_LIKE"/>
    <property type="match status" value="1"/>
</dbReference>
<dbReference type="InterPro" id="IPR037524">
    <property type="entry name" value="PA14/GLEYA"/>
</dbReference>
<organism evidence="4 5">
    <name type="scientific">Spirosoma pollinicola</name>
    <dbReference type="NCBI Taxonomy" id="2057025"/>
    <lineage>
        <taxon>Bacteria</taxon>
        <taxon>Pseudomonadati</taxon>
        <taxon>Bacteroidota</taxon>
        <taxon>Cytophagia</taxon>
        <taxon>Cytophagales</taxon>
        <taxon>Cytophagaceae</taxon>
        <taxon>Spirosoma</taxon>
    </lineage>
</organism>
<dbReference type="Gene3D" id="2.60.40.10">
    <property type="entry name" value="Immunoglobulins"/>
    <property type="match status" value="2"/>
</dbReference>
<feature type="transmembrane region" description="Helical" evidence="1">
    <location>
        <begin position="21"/>
        <end position="39"/>
    </location>
</feature>